<proteinExistence type="predicted"/>
<name>A0A2A9M4H8_BESBE</name>
<dbReference type="GeneID" id="40308137"/>
<dbReference type="Proteomes" id="UP000224006">
    <property type="component" value="Chromosome XIII"/>
</dbReference>
<dbReference type="RefSeq" id="XP_029215220.1">
    <property type="nucleotide sequence ID" value="XM_029361753.1"/>
</dbReference>
<sequence length="143" mass="16105">MHFNLCQIARLHASWLPRVTIYKVLLQPHNLKILRDSLWHLNDKSSGGRVVCMAQRGALLRHSRPLLSPGHVESAAAQTSRAQLTVLNASAFAGYARDIIQLFADAPEHISHHELLGDLYQRHPDGRVTIDANCSLFHRYRSA</sequence>
<dbReference type="KEGG" id="bbes:BESB_030850"/>
<dbReference type="EMBL" id="NWUJ01000016">
    <property type="protein sequence ID" value="PFH31211.1"/>
    <property type="molecule type" value="Genomic_DNA"/>
</dbReference>
<protein>
    <submittedName>
        <fullName evidence="1">Uncharacterized protein</fullName>
    </submittedName>
</protein>
<organism evidence="1 2">
    <name type="scientific">Besnoitia besnoiti</name>
    <name type="common">Apicomplexan protozoan</name>
    <dbReference type="NCBI Taxonomy" id="94643"/>
    <lineage>
        <taxon>Eukaryota</taxon>
        <taxon>Sar</taxon>
        <taxon>Alveolata</taxon>
        <taxon>Apicomplexa</taxon>
        <taxon>Conoidasida</taxon>
        <taxon>Coccidia</taxon>
        <taxon>Eucoccidiorida</taxon>
        <taxon>Eimeriorina</taxon>
        <taxon>Sarcocystidae</taxon>
        <taxon>Besnoitia</taxon>
    </lineage>
</organism>
<dbReference type="AlphaFoldDB" id="A0A2A9M4H8"/>
<dbReference type="VEuPathDB" id="ToxoDB:BESB_030850"/>
<evidence type="ECO:0000313" key="1">
    <source>
        <dbReference type="EMBL" id="PFH31211.1"/>
    </source>
</evidence>
<reference evidence="1 2" key="1">
    <citation type="submission" date="2017-09" db="EMBL/GenBank/DDBJ databases">
        <title>Genome sequencing of Besnoitia besnoiti strain Bb-Ger1.</title>
        <authorList>
            <person name="Schares G."/>
            <person name="Venepally P."/>
            <person name="Lorenzi H.A."/>
        </authorList>
    </citation>
    <scope>NUCLEOTIDE SEQUENCE [LARGE SCALE GENOMIC DNA]</scope>
    <source>
        <strain evidence="1 2">Bb-Ger1</strain>
    </source>
</reference>
<gene>
    <name evidence="1" type="ORF">BESB_030850</name>
</gene>
<keyword evidence="2" id="KW-1185">Reference proteome</keyword>
<evidence type="ECO:0000313" key="2">
    <source>
        <dbReference type="Proteomes" id="UP000224006"/>
    </source>
</evidence>
<accession>A0A2A9M4H8</accession>
<comment type="caution">
    <text evidence="1">The sequence shown here is derived from an EMBL/GenBank/DDBJ whole genome shotgun (WGS) entry which is preliminary data.</text>
</comment>